<name>A0A2T2ND12_CORCC</name>
<accession>A0A2T2ND12</accession>
<dbReference type="AlphaFoldDB" id="A0A2T2ND12"/>
<keyword evidence="2" id="KW-1185">Reference proteome</keyword>
<gene>
    <name evidence="1" type="ORF">BS50DRAFT_108795</name>
</gene>
<evidence type="ECO:0000313" key="2">
    <source>
        <dbReference type="Proteomes" id="UP000240883"/>
    </source>
</evidence>
<organism evidence="1 2">
    <name type="scientific">Corynespora cassiicola Philippines</name>
    <dbReference type="NCBI Taxonomy" id="1448308"/>
    <lineage>
        <taxon>Eukaryota</taxon>
        <taxon>Fungi</taxon>
        <taxon>Dikarya</taxon>
        <taxon>Ascomycota</taxon>
        <taxon>Pezizomycotina</taxon>
        <taxon>Dothideomycetes</taxon>
        <taxon>Pleosporomycetidae</taxon>
        <taxon>Pleosporales</taxon>
        <taxon>Corynesporascaceae</taxon>
        <taxon>Corynespora</taxon>
    </lineage>
</organism>
<evidence type="ECO:0000313" key="1">
    <source>
        <dbReference type="EMBL" id="PSN63269.1"/>
    </source>
</evidence>
<reference evidence="1 2" key="1">
    <citation type="journal article" date="2018" name="Front. Microbiol.">
        <title>Genome-Wide Analysis of Corynespora cassiicola Leaf Fall Disease Putative Effectors.</title>
        <authorList>
            <person name="Lopez D."/>
            <person name="Ribeiro S."/>
            <person name="Label P."/>
            <person name="Fumanal B."/>
            <person name="Venisse J.S."/>
            <person name="Kohler A."/>
            <person name="de Oliveira R.R."/>
            <person name="Labutti K."/>
            <person name="Lipzen A."/>
            <person name="Lail K."/>
            <person name="Bauer D."/>
            <person name="Ohm R.A."/>
            <person name="Barry K.W."/>
            <person name="Spatafora J."/>
            <person name="Grigoriev I.V."/>
            <person name="Martin F.M."/>
            <person name="Pujade-Renaud V."/>
        </authorList>
    </citation>
    <scope>NUCLEOTIDE SEQUENCE [LARGE SCALE GENOMIC DNA]</scope>
    <source>
        <strain evidence="1 2">Philippines</strain>
    </source>
</reference>
<dbReference type="Proteomes" id="UP000240883">
    <property type="component" value="Unassembled WGS sequence"/>
</dbReference>
<protein>
    <submittedName>
        <fullName evidence="1">Uncharacterized protein</fullName>
    </submittedName>
</protein>
<sequence length="182" mass="19802">MQWRQIPPPSPPATQVPRRHCDSRLVPFVPPTLFFSFSFSQPSQGRRTSHHAIFLQSPAVANRLACGLGLGCPRCLPDCRHCPAPWLFCVTAQALLDIVMASPQGPGRFGASFRTRPQTVAIASSALLFSDLTIAATKGDSLWNYGSRVAASGRSPFLFNGHCCLETVSHILSVTLARYEPP</sequence>
<proteinExistence type="predicted"/>
<dbReference type="EMBL" id="KZ678140">
    <property type="protein sequence ID" value="PSN63269.1"/>
    <property type="molecule type" value="Genomic_DNA"/>
</dbReference>